<organism evidence="1 2">
    <name type="scientific">Henningerozyma blattae (strain ATCC 34711 / CBS 6284 / DSM 70876 / NBRC 10599 / NRRL Y-10934 / UCD 77-7)</name>
    <name type="common">Yeast</name>
    <name type="synonym">Tetrapisispora blattae</name>
    <dbReference type="NCBI Taxonomy" id="1071380"/>
    <lineage>
        <taxon>Eukaryota</taxon>
        <taxon>Fungi</taxon>
        <taxon>Dikarya</taxon>
        <taxon>Ascomycota</taxon>
        <taxon>Saccharomycotina</taxon>
        <taxon>Saccharomycetes</taxon>
        <taxon>Saccharomycetales</taxon>
        <taxon>Saccharomycetaceae</taxon>
        <taxon>Henningerozyma</taxon>
    </lineage>
</organism>
<dbReference type="AlphaFoldDB" id="I2H9Q7"/>
<reference evidence="1 2" key="1">
    <citation type="journal article" date="2011" name="Proc. Natl. Acad. Sci. U.S.A.">
        <title>Evolutionary erosion of yeast sex chromosomes by mating-type switching accidents.</title>
        <authorList>
            <person name="Gordon J.L."/>
            <person name="Armisen D."/>
            <person name="Proux-Wera E."/>
            <person name="Oheigeartaigh S.S."/>
            <person name="Byrne K.P."/>
            <person name="Wolfe K.H."/>
        </authorList>
    </citation>
    <scope>NUCLEOTIDE SEQUENCE [LARGE SCALE GENOMIC DNA]</scope>
    <source>
        <strain evidence="2">ATCC 34711 / CBS 6284 / DSM 70876 / NBRC 10599 / NRRL Y-10934 / UCD 77-7</strain>
    </source>
</reference>
<protein>
    <submittedName>
        <fullName evidence="1">Uncharacterized protein</fullName>
    </submittedName>
</protein>
<evidence type="ECO:0000313" key="2">
    <source>
        <dbReference type="Proteomes" id="UP000002866"/>
    </source>
</evidence>
<name>I2H9Q7_HENB6</name>
<dbReference type="GeneID" id="14498292"/>
<dbReference type="EMBL" id="HE806325">
    <property type="protein sequence ID" value="CCH63109.1"/>
    <property type="molecule type" value="Genomic_DNA"/>
</dbReference>
<dbReference type="RefSeq" id="XP_004182628.1">
    <property type="nucleotide sequence ID" value="XM_004182580.1"/>
</dbReference>
<dbReference type="KEGG" id="tbl:TBLA_0J01110"/>
<proteinExistence type="predicted"/>
<gene>
    <name evidence="1" type="primary">TBLA0J01110</name>
    <name evidence="1" type="ORF">TBLA_0J01110</name>
</gene>
<evidence type="ECO:0000313" key="1">
    <source>
        <dbReference type="EMBL" id="CCH63109.1"/>
    </source>
</evidence>
<accession>I2H9Q7</accession>
<sequence>MDDYRIDVPDIDLLCSAEEWFLPSELNIGREYQFLRENMILTKSKYLSEVCEFALNGKLERKNSVSQYKPVYIIFNTESKVYCKLDLPSMSNDQNANTYNKIVTKIFNEGGFDYFNKVIKDKIKKCNKGEKPLYELSYLSTMPVIENNDIKLKLEPIQKSWDRYGTPLTIFKLIDKKIGFCEPLTSGYVIFLGGGIKNEDMVNIYFHLKNLELWIFNKKGDVGWRDMVKIIKQPSIKFSIEFIRINKLITKRILFKFNRPVIPYHLFLYMEGKYLKKYENDIMMDNKNKKD</sequence>
<dbReference type="InParanoid" id="I2H9Q7"/>
<keyword evidence="2" id="KW-1185">Reference proteome</keyword>
<dbReference type="HOGENOM" id="CLU_957057_0_0_1"/>
<dbReference type="Proteomes" id="UP000002866">
    <property type="component" value="Chromosome 10"/>
</dbReference>